<dbReference type="Gene3D" id="3.90.1300.10">
    <property type="entry name" value="Amidase signature (AS) domain"/>
    <property type="match status" value="1"/>
</dbReference>
<dbReference type="PANTHER" id="PTHR11895:SF67">
    <property type="entry name" value="AMIDASE DOMAIN-CONTAINING PROTEIN"/>
    <property type="match status" value="1"/>
</dbReference>
<dbReference type="Proteomes" id="UP001301769">
    <property type="component" value="Unassembled WGS sequence"/>
</dbReference>
<keyword evidence="2" id="KW-0378">Hydrolase</keyword>
<sequence>MAPSQRFANYPGAKEAPEAAFAYDKRADHNPVLRGLPLVIASNLVSYSGYVQRWFWNNAEFGIPKFMPGLGDAPRKYLPNVIPLAEGAEAQAMIPVGPELTEQRPPADLPGRFYTVADYTEAYKSGKLTPLQVVETLLPLIRRDVETQSKYANAWIQSKPDEVLAAAKASTERWAAGKPIGILDGVPFGVKDDTPVKGYVSTMGMKVNKAEKYFSTPATETAWPAQKLMDAGAIMLGKMNQHEVGMDTSGCNPSTGTATNWANPAYYPGGSSSGGASALSGGVVPIALGSDAGGSMRIPPAFCGVYGLKTTYNRTMTRNSSMAIFGPMAATVSDLTIAYRLVSQPDPSDPNTSLFAVSKPPSPSAKKYLGIYREWIVRSDADVLQTFDKALAWLSKPASEGGGGYEVVDIKIPYLRQAQLAHGSTCLAEFLDEARARSNDPKNFLHLLNYPNRIFVSIAQQTPAEDYMKYAQLRGVIMQHLAHLYETYPGMLIFTPTVPIAGWLRDPADEAYGLNNANITLRNMTYAWLANTSGCPAVTCPGGYVEPGAGEGKLPVGLMAVSEWGGEESLLSFAKDTERYLNEVYEGGRVKGAGWLDVFKAVKEGSGAGKGDEVVVSSAE</sequence>
<protein>
    <submittedName>
        <fullName evidence="2">Fatty acid amide hydrolase</fullName>
    </submittedName>
</protein>
<accession>A0AAN6YLL0</accession>
<dbReference type="PANTHER" id="PTHR11895">
    <property type="entry name" value="TRANSAMIDASE"/>
    <property type="match status" value="1"/>
</dbReference>
<gene>
    <name evidence="2" type="ORF">QBC37DRAFT_407701</name>
</gene>
<dbReference type="InterPro" id="IPR036928">
    <property type="entry name" value="AS_sf"/>
</dbReference>
<evidence type="ECO:0000259" key="1">
    <source>
        <dbReference type="Pfam" id="PF01425"/>
    </source>
</evidence>
<reference evidence="2" key="2">
    <citation type="submission" date="2023-05" db="EMBL/GenBank/DDBJ databases">
        <authorList>
            <consortium name="Lawrence Berkeley National Laboratory"/>
            <person name="Steindorff A."/>
            <person name="Hensen N."/>
            <person name="Bonometti L."/>
            <person name="Westerberg I."/>
            <person name="Brannstrom I.O."/>
            <person name="Guillou S."/>
            <person name="Cros-Aarteil S."/>
            <person name="Calhoun S."/>
            <person name="Haridas S."/>
            <person name="Kuo A."/>
            <person name="Mondo S."/>
            <person name="Pangilinan J."/>
            <person name="Riley R."/>
            <person name="Labutti K."/>
            <person name="Andreopoulos B."/>
            <person name="Lipzen A."/>
            <person name="Chen C."/>
            <person name="Yanf M."/>
            <person name="Daum C."/>
            <person name="Ng V."/>
            <person name="Clum A."/>
            <person name="Ohm R."/>
            <person name="Martin F."/>
            <person name="Silar P."/>
            <person name="Natvig D."/>
            <person name="Lalanne C."/>
            <person name="Gautier V."/>
            <person name="Ament-Velasquez S.L."/>
            <person name="Kruys A."/>
            <person name="Hutchinson M.I."/>
            <person name="Powell A.J."/>
            <person name="Barry K."/>
            <person name="Miller A.N."/>
            <person name="Grigoriev I.V."/>
            <person name="Debuchy R."/>
            <person name="Gladieux P."/>
            <person name="Thoren M.H."/>
            <person name="Johannesson H."/>
        </authorList>
    </citation>
    <scope>NUCLEOTIDE SEQUENCE</scope>
    <source>
        <strain evidence="2">PSN293</strain>
    </source>
</reference>
<reference evidence="2" key="1">
    <citation type="journal article" date="2023" name="Mol. Phylogenet. Evol.">
        <title>Genome-scale phylogeny and comparative genomics of the fungal order Sordariales.</title>
        <authorList>
            <person name="Hensen N."/>
            <person name="Bonometti L."/>
            <person name="Westerberg I."/>
            <person name="Brannstrom I.O."/>
            <person name="Guillou S."/>
            <person name="Cros-Aarteil S."/>
            <person name="Calhoun S."/>
            <person name="Haridas S."/>
            <person name="Kuo A."/>
            <person name="Mondo S."/>
            <person name="Pangilinan J."/>
            <person name="Riley R."/>
            <person name="LaButti K."/>
            <person name="Andreopoulos B."/>
            <person name="Lipzen A."/>
            <person name="Chen C."/>
            <person name="Yan M."/>
            <person name="Daum C."/>
            <person name="Ng V."/>
            <person name="Clum A."/>
            <person name="Steindorff A."/>
            <person name="Ohm R.A."/>
            <person name="Martin F."/>
            <person name="Silar P."/>
            <person name="Natvig D.O."/>
            <person name="Lalanne C."/>
            <person name="Gautier V."/>
            <person name="Ament-Velasquez S.L."/>
            <person name="Kruys A."/>
            <person name="Hutchinson M.I."/>
            <person name="Powell A.J."/>
            <person name="Barry K."/>
            <person name="Miller A.N."/>
            <person name="Grigoriev I.V."/>
            <person name="Debuchy R."/>
            <person name="Gladieux P."/>
            <person name="Hiltunen Thoren M."/>
            <person name="Johannesson H."/>
        </authorList>
    </citation>
    <scope>NUCLEOTIDE SEQUENCE</scope>
    <source>
        <strain evidence="2">PSN293</strain>
    </source>
</reference>
<organism evidence="2 3">
    <name type="scientific">Rhypophila decipiens</name>
    <dbReference type="NCBI Taxonomy" id="261697"/>
    <lineage>
        <taxon>Eukaryota</taxon>
        <taxon>Fungi</taxon>
        <taxon>Dikarya</taxon>
        <taxon>Ascomycota</taxon>
        <taxon>Pezizomycotina</taxon>
        <taxon>Sordariomycetes</taxon>
        <taxon>Sordariomycetidae</taxon>
        <taxon>Sordariales</taxon>
        <taxon>Naviculisporaceae</taxon>
        <taxon>Rhypophila</taxon>
    </lineage>
</organism>
<comment type="caution">
    <text evidence="2">The sequence shown here is derived from an EMBL/GenBank/DDBJ whole genome shotgun (WGS) entry which is preliminary data.</text>
</comment>
<dbReference type="InterPro" id="IPR023631">
    <property type="entry name" value="Amidase_dom"/>
</dbReference>
<dbReference type="SUPFAM" id="SSF75304">
    <property type="entry name" value="Amidase signature (AS) enzymes"/>
    <property type="match status" value="1"/>
</dbReference>
<keyword evidence="3" id="KW-1185">Reference proteome</keyword>
<dbReference type="InterPro" id="IPR000120">
    <property type="entry name" value="Amidase"/>
</dbReference>
<name>A0AAN6YLL0_9PEZI</name>
<evidence type="ECO:0000313" key="3">
    <source>
        <dbReference type="Proteomes" id="UP001301769"/>
    </source>
</evidence>
<dbReference type="GO" id="GO:0016787">
    <property type="term" value="F:hydrolase activity"/>
    <property type="evidence" value="ECO:0007669"/>
    <property type="project" value="UniProtKB-KW"/>
</dbReference>
<dbReference type="EMBL" id="MU858045">
    <property type="protein sequence ID" value="KAK4220055.1"/>
    <property type="molecule type" value="Genomic_DNA"/>
</dbReference>
<proteinExistence type="predicted"/>
<dbReference type="Pfam" id="PF01425">
    <property type="entry name" value="Amidase"/>
    <property type="match status" value="1"/>
</dbReference>
<dbReference type="AlphaFoldDB" id="A0AAN6YLL0"/>
<feature type="domain" description="Amidase" evidence="1">
    <location>
        <begin position="147"/>
        <end position="571"/>
    </location>
</feature>
<evidence type="ECO:0000313" key="2">
    <source>
        <dbReference type="EMBL" id="KAK4220055.1"/>
    </source>
</evidence>